<dbReference type="Gene3D" id="1.10.10.10">
    <property type="entry name" value="Winged helix-like DNA-binding domain superfamily/Winged helix DNA-binding domain"/>
    <property type="match status" value="1"/>
</dbReference>
<evidence type="ECO:0000256" key="2">
    <source>
        <dbReference type="ARBA" id="ARBA00023125"/>
    </source>
</evidence>
<dbReference type="GO" id="GO:1901135">
    <property type="term" value="P:carbohydrate derivative metabolic process"/>
    <property type="evidence" value="ECO:0007669"/>
    <property type="project" value="InterPro"/>
</dbReference>
<dbReference type="Proteomes" id="UP000561726">
    <property type="component" value="Unassembled WGS sequence"/>
</dbReference>
<evidence type="ECO:0000259" key="4">
    <source>
        <dbReference type="PROSITE" id="PS51071"/>
    </source>
</evidence>
<dbReference type="InterPro" id="IPR009057">
    <property type="entry name" value="Homeodomain-like_sf"/>
</dbReference>
<dbReference type="PANTHER" id="PTHR30514">
    <property type="entry name" value="GLUCOKINASE"/>
    <property type="match status" value="1"/>
</dbReference>
<evidence type="ECO:0000256" key="1">
    <source>
        <dbReference type="ARBA" id="ARBA00023015"/>
    </source>
</evidence>
<protein>
    <submittedName>
        <fullName evidence="6">DNA-binding MurR/RpiR family transcriptional regulator</fullName>
    </submittedName>
</protein>
<organism evidence="6 7">
    <name type="scientific">Cryobacterium roopkundense</name>
    <dbReference type="NCBI Taxonomy" id="1001240"/>
    <lineage>
        <taxon>Bacteria</taxon>
        <taxon>Bacillati</taxon>
        <taxon>Actinomycetota</taxon>
        <taxon>Actinomycetes</taxon>
        <taxon>Micrococcales</taxon>
        <taxon>Microbacteriaceae</taxon>
        <taxon>Cryobacterium</taxon>
    </lineage>
</organism>
<reference evidence="6 7" key="1">
    <citation type="submission" date="2020-08" db="EMBL/GenBank/DDBJ databases">
        <title>Sequencing the genomes of 1000 actinobacteria strains.</title>
        <authorList>
            <person name="Klenk H.-P."/>
        </authorList>
    </citation>
    <scope>NUCLEOTIDE SEQUENCE [LARGE SCALE GENOMIC DNA]</scope>
    <source>
        <strain evidence="6 7">DSM 21065</strain>
    </source>
</reference>
<dbReference type="InterPro" id="IPR046348">
    <property type="entry name" value="SIS_dom_sf"/>
</dbReference>
<sequence length="293" mass="31414">MSPNALLTLRQALPGLSATETRIAQAVIESPALVVNRTITQLATDCGTSPGTVARFCQKLGFSGYREFRIAVAADASREQAQRDRFEVADGEINRTDSAEEVVAKIAYQEVLAIEETAKALDLATLDLVSAAIAASGRIDVYGFGSSGLTAQDLQQKLYRIGLAATCFSDMHLALSSAALQRPGGVAVGISHSGLTIETIHALQTARAAGATTVGITNFPDSPLAEHCDFVLTTQARENRYRSGAMSSRIAQLALVDILFVRIAQSMYDDMSESLRLTYEAVQRHRLPSPHDD</sequence>
<keyword evidence="2 6" id="KW-0238">DNA-binding</keyword>
<dbReference type="SUPFAM" id="SSF53697">
    <property type="entry name" value="SIS domain"/>
    <property type="match status" value="1"/>
</dbReference>
<evidence type="ECO:0000313" key="7">
    <source>
        <dbReference type="Proteomes" id="UP000561726"/>
    </source>
</evidence>
<dbReference type="GO" id="GO:0003700">
    <property type="term" value="F:DNA-binding transcription factor activity"/>
    <property type="evidence" value="ECO:0007669"/>
    <property type="project" value="InterPro"/>
</dbReference>
<dbReference type="PANTHER" id="PTHR30514:SF1">
    <property type="entry name" value="HTH-TYPE TRANSCRIPTIONAL REGULATOR HEXR-RELATED"/>
    <property type="match status" value="1"/>
</dbReference>
<dbReference type="GO" id="GO:0097367">
    <property type="term" value="F:carbohydrate derivative binding"/>
    <property type="evidence" value="ECO:0007669"/>
    <property type="project" value="InterPro"/>
</dbReference>
<evidence type="ECO:0000256" key="3">
    <source>
        <dbReference type="ARBA" id="ARBA00023163"/>
    </source>
</evidence>
<dbReference type="CDD" id="cd05013">
    <property type="entry name" value="SIS_RpiR"/>
    <property type="match status" value="1"/>
</dbReference>
<comment type="caution">
    <text evidence="6">The sequence shown here is derived from an EMBL/GenBank/DDBJ whole genome shotgun (WGS) entry which is preliminary data.</text>
</comment>
<dbReference type="PROSITE" id="PS51464">
    <property type="entry name" value="SIS"/>
    <property type="match status" value="1"/>
</dbReference>
<gene>
    <name evidence="6" type="ORF">BJ997_002891</name>
</gene>
<feature type="domain" description="SIS" evidence="5">
    <location>
        <begin position="129"/>
        <end position="269"/>
    </location>
</feature>
<feature type="domain" description="HTH rpiR-type" evidence="4">
    <location>
        <begin position="3"/>
        <end position="79"/>
    </location>
</feature>
<dbReference type="InterPro" id="IPR001347">
    <property type="entry name" value="SIS_dom"/>
</dbReference>
<dbReference type="InterPro" id="IPR000281">
    <property type="entry name" value="HTH_RpiR"/>
</dbReference>
<dbReference type="GO" id="GO:0003677">
    <property type="term" value="F:DNA binding"/>
    <property type="evidence" value="ECO:0007669"/>
    <property type="project" value="UniProtKB-KW"/>
</dbReference>
<dbReference type="PROSITE" id="PS51071">
    <property type="entry name" value="HTH_RPIR"/>
    <property type="match status" value="1"/>
</dbReference>
<name>A0A7W8ZYE0_9MICO</name>
<evidence type="ECO:0000313" key="6">
    <source>
        <dbReference type="EMBL" id="MBB5642343.1"/>
    </source>
</evidence>
<dbReference type="Pfam" id="PF01418">
    <property type="entry name" value="HTH_6"/>
    <property type="match status" value="1"/>
</dbReference>
<dbReference type="InterPro" id="IPR035472">
    <property type="entry name" value="RpiR-like_SIS"/>
</dbReference>
<accession>A0A7W8ZYE0</accession>
<evidence type="ECO:0000259" key="5">
    <source>
        <dbReference type="PROSITE" id="PS51464"/>
    </source>
</evidence>
<dbReference type="InterPro" id="IPR047640">
    <property type="entry name" value="RpiR-like"/>
</dbReference>
<dbReference type="InterPro" id="IPR036388">
    <property type="entry name" value="WH-like_DNA-bd_sf"/>
</dbReference>
<dbReference type="Pfam" id="PF01380">
    <property type="entry name" value="SIS"/>
    <property type="match status" value="1"/>
</dbReference>
<dbReference type="RefSeq" id="WP_052542481.1">
    <property type="nucleotide sequence ID" value="NZ_JACHBQ010000001.1"/>
</dbReference>
<dbReference type="Gene3D" id="3.40.50.10490">
    <property type="entry name" value="Glucose-6-phosphate isomerase like protein, domain 1"/>
    <property type="match status" value="1"/>
</dbReference>
<keyword evidence="1" id="KW-0805">Transcription regulation</keyword>
<dbReference type="AlphaFoldDB" id="A0A7W8ZYE0"/>
<proteinExistence type="predicted"/>
<dbReference type="EMBL" id="JACHBQ010000001">
    <property type="protein sequence ID" value="MBB5642343.1"/>
    <property type="molecule type" value="Genomic_DNA"/>
</dbReference>
<dbReference type="SUPFAM" id="SSF46689">
    <property type="entry name" value="Homeodomain-like"/>
    <property type="match status" value="1"/>
</dbReference>
<keyword evidence="3" id="KW-0804">Transcription</keyword>